<dbReference type="InterPro" id="IPR048020">
    <property type="entry name" value="Transpos_IS3"/>
</dbReference>
<dbReference type="Pfam" id="PF00665">
    <property type="entry name" value="rve"/>
    <property type="match status" value="1"/>
</dbReference>
<evidence type="ECO:0000313" key="2">
    <source>
        <dbReference type="EMBL" id="TXF89315.1"/>
    </source>
</evidence>
<proteinExistence type="predicted"/>
<name>A0A5C7FEY7_9BACT</name>
<dbReference type="InterPro" id="IPR036397">
    <property type="entry name" value="RNaseH_sf"/>
</dbReference>
<sequence length="325" mass="36960">MIASYTMTTVSFWCGLFGYTRQSYYKSLHRHELLILREEVVIKLVEEYRSKGLKRTGTRKLYHKLKADFVLAGINIGRDTLHQILLGNGLTIKIKRRASKTTITHAWYRKWPDRRQGLKVLASELLWCADITYIRIVDGFVYLSLITDEYSKKIVGWCCHESLHTEGCLQALEMALAARKYPDRKLIHHSDRGCQYCSEAYTDRLLAEFIDVSVTQSGSPYDNPMAESMNGQLKVELGLDGTFGHTAAAQLGCGEAIRLYNDERSHGSLDYLTPSEAYAMTGEQVKRWRKAGSVDKTTRSRTALDAVNLLQVETNNVNCQPVDDF</sequence>
<evidence type="ECO:0000259" key="1">
    <source>
        <dbReference type="PROSITE" id="PS50994"/>
    </source>
</evidence>
<dbReference type="EMBL" id="VOXD01000015">
    <property type="protein sequence ID" value="TXF89315.1"/>
    <property type="molecule type" value="Genomic_DNA"/>
</dbReference>
<dbReference type="PROSITE" id="PS50994">
    <property type="entry name" value="INTEGRASE"/>
    <property type="match status" value="1"/>
</dbReference>
<dbReference type="OrthoDB" id="9815231at2"/>
<dbReference type="InterPro" id="IPR012337">
    <property type="entry name" value="RNaseH-like_sf"/>
</dbReference>
<accession>A0A5C7FEY7</accession>
<dbReference type="AlphaFoldDB" id="A0A5C7FEY7"/>
<protein>
    <submittedName>
        <fullName evidence="2">IS3 family transposase</fullName>
    </submittedName>
</protein>
<dbReference type="InterPro" id="IPR050900">
    <property type="entry name" value="Transposase_IS3/IS150/IS904"/>
</dbReference>
<evidence type="ECO:0000313" key="3">
    <source>
        <dbReference type="Proteomes" id="UP000321907"/>
    </source>
</evidence>
<dbReference type="GO" id="GO:0015074">
    <property type="term" value="P:DNA integration"/>
    <property type="evidence" value="ECO:0007669"/>
    <property type="project" value="InterPro"/>
</dbReference>
<dbReference type="RefSeq" id="WP_147930841.1">
    <property type="nucleotide sequence ID" value="NZ_VOXD01000015.1"/>
</dbReference>
<keyword evidence="3" id="KW-1185">Reference proteome</keyword>
<dbReference type="GO" id="GO:0003676">
    <property type="term" value="F:nucleic acid binding"/>
    <property type="evidence" value="ECO:0007669"/>
    <property type="project" value="InterPro"/>
</dbReference>
<feature type="domain" description="Integrase catalytic" evidence="1">
    <location>
        <begin position="108"/>
        <end position="282"/>
    </location>
</feature>
<dbReference type="SUPFAM" id="SSF53098">
    <property type="entry name" value="Ribonuclease H-like"/>
    <property type="match status" value="1"/>
</dbReference>
<dbReference type="Proteomes" id="UP000321907">
    <property type="component" value="Unassembled WGS sequence"/>
</dbReference>
<dbReference type="InterPro" id="IPR001584">
    <property type="entry name" value="Integrase_cat-core"/>
</dbReference>
<reference evidence="2 3" key="1">
    <citation type="submission" date="2019-08" db="EMBL/GenBank/DDBJ databases">
        <title>Lewinella sp. strain SSH13 Genome sequencing and assembly.</title>
        <authorList>
            <person name="Kim I."/>
        </authorList>
    </citation>
    <scope>NUCLEOTIDE SEQUENCE [LARGE SCALE GENOMIC DNA]</scope>
    <source>
        <strain evidence="2 3">SSH13</strain>
    </source>
</reference>
<dbReference type="Gene3D" id="3.30.420.10">
    <property type="entry name" value="Ribonuclease H-like superfamily/Ribonuclease H"/>
    <property type="match status" value="1"/>
</dbReference>
<dbReference type="NCBIfam" id="NF033516">
    <property type="entry name" value="transpos_IS3"/>
    <property type="match status" value="1"/>
</dbReference>
<comment type="caution">
    <text evidence="2">The sequence shown here is derived from an EMBL/GenBank/DDBJ whole genome shotgun (WGS) entry which is preliminary data.</text>
</comment>
<dbReference type="PANTHER" id="PTHR46889:SF5">
    <property type="entry name" value="INTEGRASE PROTEIN"/>
    <property type="match status" value="1"/>
</dbReference>
<dbReference type="PANTHER" id="PTHR46889">
    <property type="entry name" value="TRANSPOSASE INSF FOR INSERTION SEQUENCE IS3B-RELATED"/>
    <property type="match status" value="1"/>
</dbReference>
<gene>
    <name evidence="2" type="ORF">FUA23_11255</name>
</gene>
<organism evidence="2 3">
    <name type="scientific">Neolewinella aurantiaca</name>
    <dbReference type="NCBI Taxonomy" id="2602767"/>
    <lineage>
        <taxon>Bacteria</taxon>
        <taxon>Pseudomonadati</taxon>
        <taxon>Bacteroidota</taxon>
        <taxon>Saprospiria</taxon>
        <taxon>Saprospirales</taxon>
        <taxon>Lewinellaceae</taxon>
        <taxon>Neolewinella</taxon>
    </lineage>
</organism>